<dbReference type="GO" id="GO:0015645">
    <property type="term" value="F:fatty acid ligase activity"/>
    <property type="evidence" value="ECO:0007669"/>
    <property type="project" value="TreeGrafter"/>
</dbReference>
<evidence type="ECO:0000259" key="6">
    <source>
        <dbReference type="Pfam" id="PF13193"/>
    </source>
</evidence>
<dbReference type="Gene3D" id="3.40.50.12780">
    <property type="entry name" value="N-terminal domain of ligase-like"/>
    <property type="match status" value="1"/>
</dbReference>
<dbReference type="GO" id="GO:0005524">
    <property type="term" value="F:ATP binding"/>
    <property type="evidence" value="ECO:0007669"/>
    <property type="project" value="UniProtKB-KW"/>
</dbReference>
<evidence type="ECO:0000256" key="1">
    <source>
        <dbReference type="ARBA" id="ARBA00006432"/>
    </source>
</evidence>
<reference evidence="7" key="1">
    <citation type="submission" date="2015-08" db="EMBL/GenBank/DDBJ databases">
        <authorList>
            <person name="Babu N.S."/>
            <person name="Beckwith C.J."/>
            <person name="Beseler K.G."/>
            <person name="Brison A."/>
            <person name="Carone J.V."/>
            <person name="Caskin T.P."/>
            <person name="Diamond M."/>
            <person name="Durham M.E."/>
            <person name="Foxe J.M."/>
            <person name="Go M."/>
            <person name="Henderson B.A."/>
            <person name="Jones I.B."/>
            <person name="McGettigan J.A."/>
            <person name="Micheletti S.J."/>
            <person name="Nasrallah M.E."/>
            <person name="Ortiz D."/>
            <person name="Piller C.R."/>
            <person name="Privatt S.R."/>
            <person name="Schneider S.L."/>
            <person name="Sharp S."/>
            <person name="Smith T.C."/>
            <person name="Stanton J.D."/>
            <person name="Ullery H.E."/>
            <person name="Wilson R.J."/>
            <person name="Serrano M.G."/>
            <person name="Buck G."/>
            <person name="Lee V."/>
            <person name="Wang Y."/>
            <person name="Carvalho R."/>
            <person name="Voegtly L."/>
            <person name="Shi R."/>
            <person name="Duckworth R."/>
            <person name="Johnson A."/>
            <person name="Loviza R."/>
            <person name="Walstead R."/>
            <person name="Shah Z."/>
            <person name="Kiflezghi M."/>
            <person name="Wade K."/>
            <person name="Ball S.L."/>
            <person name="Bradley K.W."/>
            <person name="Asai D.J."/>
            <person name="Bowman C.A."/>
            <person name="Russell D.A."/>
            <person name="Pope W.H."/>
            <person name="Jacobs-Sera D."/>
            <person name="Hendrix R.W."/>
            <person name="Hatfull G.F."/>
        </authorList>
    </citation>
    <scope>NUCLEOTIDE SEQUENCE</scope>
</reference>
<dbReference type="FunFam" id="3.30.300.30:FF:000005">
    <property type="entry name" value="Acyl-coenzyme A synthetase ACSM5, mitochondrial"/>
    <property type="match status" value="1"/>
</dbReference>
<dbReference type="GO" id="GO:0004321">
    <property type="term" value="F:fatty-acyl-CoA synthase activity"/>
    <property type="evidence" value="ECO:0007669"/>
    <property type="project" value="TreeGrafter"/>
</dbReference>
<dbReference type="GO" id="GO:0016405">
    <property type="term" value="F:CoA-ligase activity"/>
    <property type="evidence" value="ECO:0007669"/>
    <property type="project" value="UniProtKB-ARBA"/>
</dbReference>
<evidence type="ECO:0000256" key="4">
    <source>
        <dbReference type="ARBA" id="ARBA00022840"/>
    </source>
</evidence>
<dbReference type="InterPro" id="IPR051087">
    <property type="entry name" value="Mitochondrial_ACSM"/>
</dbReference>
<evidence type="ECO:0000256" key="3">
    <source>
        <dbReference type="ARBA" id="ARBA00022741"/>
    </source>
</evidence>
<organism evidence="7">
    <name type="scientific">metagenome</name>
    <dbReference type="NCBI Taxonomy" id="256318"/>
    <lineage>
        <taxon>unclassified sequences</taxon>
        <taxon>metagenomes</taxon>
    </lineage>
</organism>
<dbReference type="InterPro" id="IPR045851">
    <property type="entry name" value="AMP-bd_C_sf"/>
</dbReference>
<accession>A0A2P2C3U2</accession>
<dbReference type="InterPro" id="IPR025110">
    <property type="entry name" value="AMP-bd_C"/>
</dbReference>
<dbReference type="GO" id="GO:0006633">
    <property type="term" value="P:fatty acid biosynthetic process"/>
    <property type="evidence" value="ECO:0007669"/>
    <property type="project" value="TreeGrafter"/>
</dbReference>
<feature type="domain" description="AMP-binding enzyme C-terminal" evidence="6">
    <location>
        <begin position="451"/>
        <end position="528"/>
    </location>
</feature>
<feature type="domain" description="AMP-dependent synthetase/ligase" evidence="5">
    <location>
        <begin position="34"/>
        <end position="384"/>
    </location>
</feature>
<name>A0A2P2C3U2_9ZZZZ</name>
<keyword evidence="3" id="KW-0547">Nucleotide-binding</keyword>
<evidence type="ECO:0000256" key="2">
    <source>
        <dbReference type="ARBA" id="ARBA00022598"/>
    </source>
</evidence>
<dbReference type="EMBL" id="CZKA01000030">
    <property type="protein sequence ID" value="CUR56707.1"/>
    <property type="molecule type" value="Genomic_DNA"/>
</dbReference>
<evidence type="ECO:0000259" key="5">
    <source>
        <dbReference type="Pfam" id="PF00501"/>
    </source>
</evidence>
<sequence>MTSDTLQIRLSQVLAAFTAKDASAAWLFCDRHDPATTAFRFVDGSTLVEDVTFGDLRMRSLRVARALHDEGVRAGDRVASLMSKGSDLPAVLLGVWRLGAVYVPLFTAFAAETVHGRLVDAEVSAVVTDTGQRAKIREGSWRVLRANVRAGDDLGSDEIDLSAAMRHGAAYDGEGARGPQTPLVHMFTSGTTGKPKSVVHPLAYAAGWQCYLEFGLGVRDPDQAFWCAADPGWAYGLYTAIVGPLATGVPSVMSLKPFDPGSTWATLKSFDITDFAGAPTMLRAMRASPEIPAALPSLARVSSAGEPLTSDVNVWMSGLLGIQVHDHYGQTELGMPAGFAHHPAMDTGILEEAMGRAFPGWQLVVLDQAADVPAAAGRLGRLAVDVAASELMTFTGYGAERDQAAGRFTTDGRYYVTGDLVTVDANAVIHFGSRDDDVILMAGYRIGPFDIENVLLRHPAVVECAVVGMPDEVRGEVVCAFVVLSAASTGGEELVRELQAWVKENYAAHAYPRTVLVVSSLPKTESGKVQRAVLRRELTHGGSSS</sequence>
<dbReference type="Pfam" id="PF13193">
    <property type="entry name" value="AMP-binding_C"/>
    <property type="match status" value="1"/>
</dbReference>
<dbReference type="AlphaFoldDB" id="A0A2P2C3U2"/>
<dbReference type="GO" id="GO:0006637">
    <property type="term" value="P:acyl-CoA metabolic process"/>
    <property type="evidence" value="ECO:0007669"/>
    <property type="project" value="TreeGrafter"/>
</dbReference>
<dbReference type="Pfam" id="PF00501">
    <property type="entry name" value="AMP-binding"/>
    <property type="match status" value="1"/>
</dbReference>
<dbReference type="PANTHER" id="PTHR43605:SF10">
    <property type="entry name" value="ACYL-COA SYNTHETASE MEDIUM CHAIN FAMILY MEMBER 3"/>
    <property type="match status" value="1"/>
</dbReference>
<dbReference type="PANTHER" id="PTHR43605">
    <property type="entry name" value="ACYL-COENZYME A SYNTHETASE"/>
    <property type="match status" value="1"/>
</dbReference>
<protein>
    <submittedName>
        <fullName evidence="7">Acyl-coenzyme A synthetase / AMP-(Fatty) acid ligase</fullName>
    </submittedName>
</protein>
<evidence type="ECO:0000313" key="7">
    <source>
        <dbReference type="EMBL" id="CUR56707.1"/>
    </source>
</evidence>
<dbReference type="SUPFAM" id="SSF56801">
    <property type="entry name" value="Acetyl-CoA synthetase-like"/>
    <property type="match status" value="1"/>
</dbReference>
<proteinExistence type="inferred from homology"/>
<comment type="similarity">
    <text evidence="1">Belongs to the ATP-dependent AMP-binding enzyme family.</text>
</comment>
<gene>
    <name evidence="7" type="ORF">NOCA2360018</name>
</gene>
<dbReference type="Gene3D" id="3.30.300.30">
    <property type="match status" value="1"/>
</dbReference>
<dbReference type="InterPro" id="IPR042099">
    <property type="entry name" value="ANL_N_sf"/>
</dbReference>
<keyword evidence="2 7" id="KW-0436">Ligase</keyword>
<keyword evidence="4" id="KW-0067">ATP-binding</keyword>
<dbReference type="InterPro" id="IPR000873">
    <property type="entry name" value="AMP-dep_synth/lig_dom"/>
</dbReference>